<dbReference type="EMBL" id="SNRW01024410">
    <property type="protein sequence ID" value="KAA6362289.1"/>
    <property type="molecule type" value="Genomic_DNA"/>
</dbReference>
<protein>
    <submittedName>
        <fullName evidence="1">Uncharacterized protein</fullName>
    </submittedName>
</protein>
<dbReference type="Proteomes" id="UP000324800">
    <property type="component" value="Unassembled WGS sequence"/>
</dbReference>
<evidence type="ECO:0000313" key="1">
    <source>
        <dbReference type="EMBL" id="KAA6362289.1"/>
    </source>
</evidence>
<accession>A0A5J4TWN1</accession>
<organism evidence="1 2">
    <name type="scientific">Streblomastix strix</name>
    <dbReference type="NCBI Taxonomy" id="222440"/>
    <lineage>
        <taxon>Eukaryota</taxon>
        <taxon>Metamonada</taxon>
        <taxon>Preaxostyla</taxon>
        <taxon>Oxymonadida</taxon>
        <taxon>Streblomastigidae</taxon>
        <taxon>Streblomastix</taxon>
    </lineage>
</organism>
<proteinExistence type="predicted"/>
<dbReference type="AlphaFoldDB" id="A0A5J4TWN1"/>
<evidence type="ECO:0000313" key="2">
    <source>
        <dbReference type="Proteomes" id="UP000324800"/>
    </source>
</evidence>
<comment type="caution">
    <text evidence="1">The sequence shown here is derived from an EMBL/GenBank/DDBJ whole genome shotgun (WGS) entry which is preliminary data.</text>
</comment>
<reference evidence="1 2" key="1">
    <citation type="submission" date="2019-03" db="EMBL/GenBank/DDBJ databases">
        <title>Single cell metagenomics reveals metabolic interactions within the superorganism composed of flagellate Streblomastix strix and complex community of Bacteroidetes bacteria on its surface.</title>
        <authorList>
            <person name="Treitli S.C."/>
            <person name="Kolisko M."/>
            <person name="Husnik F."/>
            <person name="Keeling P."/>
            <person name="Hampl V."/>
        </authorList>
    </citation>
    <scope>NUCLEOTIDE SEQUENCE [LARGE SCALE GENOMIC DNA]</scope>
    <source>
        <strain evidence="1">ST1C</strain>
    </source>
</reference>
<gene>
    <name evidence="1" type="ORF">EZS28_042184</name>
</gene>
<name>A0A5J4TWN1_9EUKA</name>
<sequence>MHLLRPEVNFDKFLNPSLAATIPSLHFDLNCPKFDDSLFPIQLNLSSQLMPYVTQTISWSVCHLFGS</sequence>